<dbReference type="InterPro" id="IPR041219">
    <property type="entry name" value="Phage_lysozyme2"/>
</dbReference>
<name>A0A6N2U094_9FIRM</name>
<dbReference type="SUPFAM" id="SSF54001">
    <property type="entry name" value="Cysteine proteinases"/>
    <property type="match status" value="1"/>
</dbReference>
<proteinExistence type="predicted"/>
<dbReference type="AlphaFoldDB" id="A0A6N2U094"/>
<dbReference type="PROSITE" id="PS50911">
    <property type="entry name" value="CHAP"/>
    <property type="match status" value="1"/>
</dbReference>
<organism evidence="2">
    <name type="scientific">uncultured Anaerotruncus sp</name>
    <dbReference type="NCBI Taxonomy" id="905011"/>
    <lineage>
        <taxon>Bacteria</taxon>
        <taxon>Bacillati</taxon>
        <taxon>Bacillota</taxon>
        <taxon>Clostridia</taxon>
        <taxon>Eubacteriales</taxon>
        <taxon>Oscillospiraceae</taxon>
        <taxon>Anaerotruncus</taxon>
        <taxon>environmental samples</taxon>
    </lineage>
</organism>
<dbReference type="InterPro" id="IPR007921">
    <property type="entry name" value="CHAP_dom"/>
</dbReference>
<evidence type="ECO:0000259" key="1">
    <source>
        <dbReference type="PROSITE" id="PS50911"/>
    </source>
</evidence>
<evidence type="ECO:0000313" key="2">
    <source>
        <dbReference type="EMBL" id="VYT10947.1"/>
    </source>
</evidence>
<dbReference type="Pfam" id="PF05257">
    <property type="entry name" value="CHAP"/>
    <property type="match status" value="1"/>
</dbReference>
<dbReference type="InterPro" id="IPR038765">
    <property type="entry name" value="Papain-like_cys_pep_sf"/>
</dbReference>
<dbReference type="Gene3D" id="3.90.1720.10">
    <property type="entry name" value="endopeptidase domain like (from Nostoc punctiforme)"/>
    <property type="match status" value="1"/>
</dbReference>
<gene>
    <name evidence="2" type="ORF">AULFYP135_01678</name>
</gene>
<reference evidence="2" key="1">
    <citation type="submission" date="2019-11" db="EMBL/GenBank/DDBJ databases">
        <authorList>
            <person name="Feng L."/>
        </authorList>
    </citation>
    <scope>NUCLEOTIDE SEQUENCE</scope>
    <source>
        <strain evidence="2">AundefinedLFYP135</strain>
    </source>
</reference>
<feature type="domain" description="Peptidase C51" evidence="1">
    <location>
        <begin position="197"/>
        <end position="333"/>
    </location>
</feature>
<sequence>MLNGRNNEEKIWNYLKGAGLNDCGAAGLMGNLYAESGLRPDNLQNTYEKKLGMTDASYTAAVDGGTYTGFVRDCAGYGLAQWTYWSRKQGLFNFAKAAGRSIGDLEMQLDFLMKELREGYKAVLTMLKTAGSVRQASDAVLLQFERPADQSETAKKRRASFGQKYYDRYAKPKEGQAVGTFKPRLTRPEAGNKYYITKASGGWSDAIKGKPVDALCNTLSNCVGYAYGRFNEIGGYGCCKYLRPVNAENFIQFAGGLAVGQEPKLGACMVWRKGATLNGSDGAGHVAIVEQIISATEIVTSESGYGSKTPFWTKRRKKGAGNWGAGSGYTFLGFIYNPAVSGSTTTTPAPNPPTTGGATEALKYKVGQMVQSLAKKHYTSSNAATGKNCKPCEAKVTAINPGSKHPYHVVGTSVYGWVDEDDIAATASADAALAVGDRVKMDKSATIYGTMRKFAAWVYAAKLYVRGIDGNRVVVSTLKSGAITGAVDKKHLTKV</sequence>
<dbReference type="Pfam" id="PF18013">
    <property type="entry name" value="Phage_lysozyme2"/>
    <property type="match status" value="1"/>
</dbReference>
<dbReference type="EMBL" id="CACRSL010000003">
    <property type="protein sequence ID" value="VYT10947.1"/>
    <property type="molecule type" value="Genomic_DNA"/>
</dbReference>
<protein>
    <submittedName>
        <fullName evidence="2">CHAP domain protein</fullName>
    </submittedName>
</protein>
<dbReference type="Gene3D" id="1.10.530.10">
    <property type="match status" value="1"/>
</dbReference>
<accession>A0A6N2U094</accession>